<proteinExistence type="predicted"/>
<evidence type="ECO:0000313" key="1">
    <source>
        <dbReference type="EMBL" id="MCD9558677.1"/>
    </source>
</evidence>
<organism evidence="1 2">
    <name type="scientific">Datura stramonium</name>
    <name type="common">Jimsonweed</name>
    <name type="synonym">Common thornapple</name>
    <dbReference type="NCBI Taxonomy" id="4076"/>
    <lineage>
        <taxon>Eukaryota</taxon>
        <taxon>Viridiplantae</taxon>
        <taxon>Streptophyta</taxon>
        <taxon>Embryophyta</taxon>
        <taxon>Tracheophyta</taxon>
        <taxon>Spermatophyta</taxon>
        <taxon>Magnoliopsida</taxon>
        <taxon>eudicotyledons</taxon>
        <taxon>Gunneridae</taxon>
        <taxon>Pentapetalae</taxon>
        <taxon>asterids</taxon>
        <taxon>lamiids</taxon>
        <taxon>Solanales</taxon>
        <taxon>Solanaceae</taxon>
        <taxon>Solanoideae</taxon>
        <taxon>Datureae</taxon>
        <taxon>Datura</taxon>
    </lineage>
</organism>
<gene>
    <name evidence="1" type="ORF">HAX54_016211</name>
</gene>
<name>A0ABS8UKQ8_DATST</name>
<protein>
    <submittedName>
        <fullName evidence="1">Uncharacterized protein</fullName>
    </submittedName>
</protein>
<keyword evidence="2" id="KW-1185">Reference proteome</keyword>
<reference evidence="1 2" key="1">
    <citation type="journal article" date="2021" name="BMC Genomics">
        <title>Datura genome reveals duplications of psychoactive alkaloid biosynthetic genes and high mutation rate following tissue culture.</title>
        <authorList>
            <person name="Rajewski A."/>
            <person name="Carter-House D."/>
            <person name="Stajich J."/>
            <person name="Litt A."/>
        </authorList>
    </citation>
    <scope>NUCLEOTIDE SEQUENCE [LARGE SCALE GENOMIC DNA]</scope>
    <source>
        <strain evidence="1">AR-01</strain>
    </source>
</reference>
<sequence>MIKMSMERKDRGGRQMVGVAMGCSVRVEGRKRRRPVVAFSGRRVRPEEGKARCCLEGVATAVANSGEKERGGRRWCGVSPEQ</sequence>
<comment type="caution">
    <text evidence="1">The sequence shown here is derived from an EMBL/GenBank/DDBJ whole genome shotgun (WGS) entry which is preliminary data.</text>
</comment>
<dbReference type="Proteomes" id="UP000823775">
    <property type="component" value="Unassembled WGS sequence"/>
</dbReference>
<accession>A0ABS8UKQ8</accession>
<evidence type="ECO:0000313" key="2">
    <source>
        <dbReference type="Proteomes" id="UP000823775"/>
    </source>
</evidence>
<dbReference type="EMBL" id="JACEIK010002044">
    <property type="protein sequence ID" value="MCD9558677.1"/>
    <property type="molecule type" value="Genomic_DNA"/>
</dbReference>